<keyword evidence="2" id="KW-0677">Repeat</keyword>
<evidence type="ECO:0000256" key="4">
    <source>
        <dbReference type="ARBA" id="ARBA00022833"/>
    </source>
</evidence>
<feature type="zinc finger region" description="C3H1-type" evidence="6">
    <location>
        <begin position="111"/>
        <end position="139"/>
    </location>
</feature>
<dbReference type="FunFam" id="4.10.1000.10:FF:000003">
    <property type="entry name" value="Zinc finger CCCH domain-containing protein"/>
    <property type="match status" value="2"/>
</dbReference>
<dbReference type="Pfam" id="PF14608">
    <property type="entry name" value="zf-CCCH_2"/>
    <property type="match status" value="1"/>
</dbReference>
<keyword evidence="1 6" id="KW-0479">Metal-binding</keyword>
<dbReference type="PANTHER" id="PTHR12547">
    <property type="entry name" value="CCCH ZINC FINGER/TIS11-RELATED"/>
    <property type="match status" value="1"/>
</dbReference>
<evidence type="ECO:0000256" key="3">
    <source>
        <dbReference type="ARBA" id="ARBA00022771"/>
    </source>
</evidence>
<dbReference type="InterPro" id="IPR045877">
    <property type="entry name" value="ZFP36-like"/>
</dbReference>
<dbReference type="GO" id="GO:0008270">
    <property type="term" value="F:zinc ion binding"/>
    <property type="evidence" value="ECO:0007669"/>
    <property type="project" value="UniProtKB-KW"/>
</dbReference>
<dbReference type="PANTHER" id="PTHR12547:SF184">
    <property type="entry name" value="CCCH-TYPE ZN-FINGER PROTEIN"/>
    <property type="match status" value="1"/>
</dbReference>
<sequence>MMDTRKRGRPDFGTNGYGGFKKSKQEMDSLSTGVGSKLKPCTKFFRFKSSHLNKSLIITVLCQKSTAGCPFGESCHFLHHVPGGYKAVAQMVNLGPTVTVPAVPNSSAPSAVKSRLCKKYNSAEGCKFGDKCHFAHGEWELGKAFVPSHNDPRTVGSVPGHLGGRVEPPPPGPATSFGVFATTTRISVDASLAGSIIGKGGVHSKQICRQTGTKLSITDHETNPNLKNIELEGSLEQIAQASKMVEELVRVTSANAAAKTSGGYGGHANPGSNYKTKLCDNFAKGSCTFGQRCHFAHGAAELRKSSV</sequence>
<dbReference type="AlphaFoldDB" id="A0A835J6X2"/>
<dbReference type="Pfam" id="PF00642">
    <property type="entry name" value="zf-CCCH"/>
    <property type="match status" value="2"/>
</dbReference>
<evidence type="ECO:0000256" key="2">
    <source>
        <dbReference type="ARBA" id="ARBA00022737"/>
    </source>
</evidence>
<keyword evidence="3 6" id="KW-0863">Zinc-finger</keyword>
<feature type="zinc finger region" description="C3H1-type" evidence="6">
    <location>
        <begin position="273"/>
        <end position="300"/>
    </location>
</feature>
<dbReference type="SMART" id="SM00356">
    <property type="entry name" value="ZnF_C3H1"/>
    <property type="match status" value="3"/>
</dbReference>
<dbReference type="InterPro" id="IPR036612">
    <property type="entry name" value="KH_dom_type_1_sf"/>
</dbReference>
<dbReference type="OrthoDB" id="410307at2759"/>
<accession>A0A835J6X2</accession>
<evidence type="ECO:0000256" key="7">
    <source>
        <dbReference type="SAM" id="MobiDB-lite"/>
    </source>
</evidence>
<feature type="zinc finger region" description="C3H1-type" evidence="6">
    <location>
        <begin position="61"/>
        <end position="82"/>
    </location>
</feature>
<dbReference type="PROSITE" id="PS50103">
    <property type="entry name" value="ZF_C3H1"/>
    <property type="match status" value="3"/>
</dbReference>
<dbReference type="CDD" id="cd22464">
    <property type="entry name" value="KH-I_AtC3H36_like"/>
    <property type="match status" value="1"/>
</dbReference>
<keyword evidence="10" id="KW-1185">Reference proteome</keyword>
<dbReference type="Pfam" id="PF00013">
    <property type="entry name" value="KH_1"/>
    <property type="match status" value="1"/>
</dbReference>
<protein>
    <recommendedName>
        <fullName evidence="8">C3H1-type domain-containing protein</fullName>
    </recommendedName>
</protein>
<evidence type="ECO:0000256" key="5">
    <source>
        <dbReference type="PROSITE-ProRule" id="PRU00117"/>
    </source>
</evidence>
<dbReference type="GO" id="GO:0010468">
    <property type="term" value="P:regulation of gene expression"/>
    <property type="evidence" value="ECO:0007669"/>
    <property type="project" value="UniProtKB-ARBA"/>
</dbReference>
<dbReference type="EMBL" id="JADGMS010000016">
    <property type="protein sequence ID" value="KAF9664663.1"/>
    <property type="molecule type" value="Genomic_DNA"/>
</dbReference>
<evidence type="ECO:0000259" key="8">
    <source>
        <dbReference type="PROSITE" id="PS50103"/>
    </source>
</evidence>
<feature type="region of interest" description="Disordered" evidence="7">
    <location>
        <begin position="1"/>
        <end position="20"/>
    </location>
</feature>
<evidence type="ECO:0000313" key="10">
    <source>
        <dbReference type="Proteomes" id="UP000657918"/>
    </source>
</evidence>
<dbReference type="InterPro" id="IPR000571">
    <property type="entry name" value="Znf_CCCH"/>
</dbReference>
<name>A0A835J6X2_9ROSI</name>
<organism evidence="9 10">
    <name type="scientific">Salix dunnii</name>
    <dbReference type="NCBI Taxonomy" id="1413687"/>
    <lineage>
        <taxon>Eukaryota</taxon>
        <taxon>Viridiplantae</taxon>
        <taxon>Streptophyta</taxon>
        <taxon>Embryophyta</taxon>
        <taxon>Tracheophyta</taxon>
        <taxon>Spermatophyta</taxon>
        <taxon>Magnoliopsida</taxon>
        <taxon>eudicotyledons</taxon>
        <taxon>Gunneridae</taxon>
        <taxon>Pentapetalae</taxon>
        <taxon>rosids</taxon>
        <taxon>fabids</taxon>
        <taxon>Malpighiales</taxon>
        <taxon>Salicaceae</taxon>
        <taxon>Saliceae</taxon>
        <taxon>Salix</taxon>
    </lineage>
</organism>
<reference evidence="9 10" key="1">
    <citation type="submission" date="2020-10" db="EMBL/GenBank/DDBJ databases">
        <title>Plant Genome Project.</title>
        <authorList>
            <person name="Zhang R.-G."/>
        </authorList>
    </citation>
    <scope>NUCLEOTIDE SEQUENCE [LARGE SCALE GENOMIC DNA]</scope>
    <source>
        <strain evidence="9">FAFU-HL-1</strain>
        <tissue evidence="9">Leaf</tissue>
    </source>
</reference>
<gene>
    <name evidence="9" type="ORF">SADUNF_Sadunf16G0041700</name>
</gene>
<dbReference type="InterPro" id="IPR004088">
    <property type="entry name" value="KH_dom_type_1"/>
</dbReference>
<dbReference type="Proteomes" id="UP000657918">
    <property type="component" value="Chromosome 16"/>
</dbReference>
<dbReference type="GO" id="GO:0051252">
    <property type="term" value="P:regulation of RNA metabolic process"/>
    <property type="evidence" value="ECO:0007669"/>
    <property type="project" value="UniProtKB-ARBA"/>
</dbReference>
<keyword evidence="4 6" id="KW-0862">Zinc</keyword>
<dbReference type="InterPro" id="IPR004087">
    <property type="entry name" value="KH_dom"/>
</dbReference>
<comment type="caution">
    <text evidence="9">The sequence shown here is derived from an EMBL/GenBank/DDBJ whole genome shotgun (WGS) entry which is preliminary data.</text>
</comment>
<dbReference type="Gene3D" id="3.30.1370.10">
    <property type="entry name" value="K Homology domain, type 1"/>
    <property type="match status" value="1"/>
</dbReference>
<evidence type="ECO:0000256" key="1">
    <source>
        <dbReference type="ARBA" id="ARBA00022723"/>
    </source>
</evidence>
<evidence type="ECO:0000313" key="9">
    <source>
        <dbReference type="EMBL" id="KAF9664663.1"/>
    </source>
</evidence>
<dbReference type="GO" id="GO:0003729">
    <property type="term" value="F:mRNA binding"/>
    <property type="evidence" value="ECO:0007669"/>
    <property type="project" value="InterPro"/>
</dbReference>
<evidence type="ECO:0000256" key="6">
    <source>
        <dbReference type="PROSITE-ProRule" id="PRU00723"/>
    </source>
</evidence>
<dbReference type="SMART" id="SM00322">
    <property type="entry name" value="KH"/>
    <property type="match status" value="1"/>
</dbReference>
<keyword evidence="5" id="KW-0694">RNA-binding</keyword>
<dbReference type="InterPro" id="IPR036855">
    <property type="entry name" value="Znf_CCCH_sf"/>
</dbReference>
<feature type="domain" description="C3H1-type" evidence="8">
    <location>
        <begin position="273"/>
        <end position="300"/>
    </location>
</feature>
<dbReference type="PROSITE" id="PS50084">
    <property type="entry name" value="KH_TYPE_1"/>
    <property type="match status" value="1"/>
</dbReference>
<dbReference type="Gene3D" id="4.10.1000.10">
    <property type="entry name" value="Zinc finger, CCCH-type"/>
    <property type="match status" value="2"/>
</dbReference>
<dbReference type="SUPFAM" id="SSF54791">
    <property type="entry name" value="Eukaryotic type KH-domain (KH-domain type I)"/>
    <property type="match status" value="1"/>
</dbReference>
<dbReference type="SUPFAM" id="SSF90229">
    <property type="entry name" value="CCCH zinc finger"/>
    <property type="match status" value="2"/>
</dbReference>
<proteinExistence type="predicted"/>
<feature type="domain" description="C3H1-type" evidence="8">
    <location>
        <begin position="61"/>
        <end position="82"/>
    </location>
</feature>
<feature type="domain" description="C3H1-type" evidence="8">
    <location>
        <begin position="111"/>
        <end position="139"/>
    </location>
</feature>